<keyword evidence="6" id="KW-0511">Multifunctional enzyme</keyword>
<keyword evidence="2 9" id="KW-0548">Nucleotidyltransferase</keyword>
<dbReference type="GO" id="GO:0047388">
    <property type="term" value="F:[glutamine synthetase]-adenylyl-L-tyrosine phosphorylase activity"/>
    <property type="evidence" value="ECO:0007669"/>
    <property type="project" value="UniProtKB-EC"/>
</dbReference>
<name>A0ABV7XDN8_9SPHN</name>
<evidence type="ECO:0000256" key="1">
    <source>
        <dbReference type="ARBA" id="ARBA00022679"/>
    </source>
</evidence>
<dbReference type="EC" id="2.7.7.89" evidence="9"/>
<dbReference type="EMBL" id="JBHRXV010000011">
    <property type="protein sequence ID" value="MFC3713394.1"/>
    <property type="molecule type" value="Genomic_DNA"/>
</dbReference>
<dbReference type="Gene3D" id="3.30.460.10">
    <property type="entry name" value="Beta Polymerase, domain 2"/>
    <property type="match status" value="2"/>
</dbReference>
<sequence length="926" mass="100053">MADYRLPPLPEAALPEEVKRLLDGVTPGLKLANAAALAWDYSPFLRSLMRRRDDTLRRLAEAGPDVALTEAFARLDGEAAVAKRMRQAKADVALIAGLADMAGLWPLEIVTRALSDLADRTLDLAVAAAVAERAPGADPKGFAVLGLGKLGSHELNYSSDVDLILLHDRASLPRRERDDPDEAALRVAKRVVELMQARDGDGYVFRVDLRLRPSSEATPITLPWEAAESYYQSEALPWERAAFIRARACAGDKKLGQAFLDNIGPFVWRRSLDYTAIRDIEEISLRIRDHFDEGQEVGPGFDLKRGRGGIREVEFFAQIHQMIFGGRETGLRAPATLDALAALAAAGRIGADDAAQLGDAYRLYRTVEHRIQMRDDEQTHAVPTAAPARTALAKACGLDGWRSLERLLESATRVVAKRYDGLIARAEGDRLPRDAAALTKAFKARKFPEGPALVEMVGRWRGGSYRALRSPDAQRVLENVLPALVEALAEQPDPAGAARRLDGFLEQLPAGVQFLGLIEANPRLLGLLGRLLGVTPVLADALARTPDLFDVLLDPEAFAPLPDAPTLAEELRLYAGKGHIEDKLDRVRRWTAERRFQIGAQLIEGHADPLAAATAYAGLADAAFAVLAPAVEEAFAETHGRVAGSELLVLGLGRFGGRALTARSDLDIIFLFSGSHEGQSDGEKPLPATLYFNRLAQRLTAALSVPTAAGALYEVDTRLRPSGGQGLLAVTIDTFAAYQQQDAWTWEHMALTRARVVIGAGAARAAVERAIDAALHMDRDAEKLRTDVLAMRDEMEAHKPGTGLWDVKLGAGALVDLEFIVHYLQLRDRAAFTPDLRAACAALIEAGALPPALLDAHDLMTRLLVMLRLVIPGTGAIAKIPADVGARLAASTGHKDLAALEAALKLAKAAVLEAWEAAFGSKRRGK</sequence>
<evidence type="ECO:0000313" key="10">
    <source>
        <dbReference type="Proteomes" id="UP001595615"/>
    </source>
</evidence>
<dbReference type="InterPro" id="IPR043519">
    <property type="entry name" value="NT_sf"/>
</dbReference>
<keyword evidence="10" id="KW-1185">Reference proteome</keyword>
<accession>A0ABV7XDN8</accession>
<dbReference type="InterPro" id="IPR023057">
    <property type="entry name" value="GlnE"/>
</dbReference>
<dbReference type="CDD" id="cd05401">
    <property type="entry name" value="NT_GlnE_GlnD_like"/>
    <property type="match status" value="2"/>
</dbReference>
<evidence type="ECO:0000259" key="8">
    <source>
        <dbReference type="Pfam" id="PF08335"/>
    </source>
</evidence>
<feature type="domain" description="PII-uridylyltransferase/Glutamine-synthetase adenylyltransferase" evidence="8">
    <location>
        <begin position="295"/>
        <end position="415"/>
    </location>
</feature>
<dbReference type="Gene3D" id="1.20.120.1510">
    <property type="match status" value="1"/>
</dbReference>
<keyword evidence="4" id="KW-0067">ATP-binding</keyword>
<dbReference type="PANTHER" id="PTHR30621">
    <property type="entry name" value="GLUTAMINE SYNTHETASE ADENYLYLTRANSFERASE"/>
    <property type="match status" value="1"/>
</dbReference>
<comment type="caution">
    <text evidence="9">The sequence shown here is derived from an EMBL/GenBank/DDBJ whole genome shotgun (WGS) entry which is preliminary data.</text>
</comment>
<feature type="domain" description="Glutamate-ammonia ligase adenylyltransferase repeated" evidence="7">
    <location>
        <begin position="528"/>
        <end position="768"/>
    </location>
</feature>
<dbReference type="NCBIfam" id="NF008292">
    <property type="entry name" value="PRK11072.1"/>
    <property type="match status" value="1"/>
</dbReference>
<proteinExistence type="predicted"/>
<dbReference type="Proteomes" id="UP001595615">
    <property type="component" value="Unassembled WGS sequence"/>
</dbReference>
<dbReference type="InterPro" id="IPR013546">
    <property type="entry name" value="PII_UdlTrfase/GS_AdlTrfase"/>
</dbReference>
<gene>
    <name evidence="9" type="ORF">ACFOMD_12480</name>
</gene>
<dbReference type="Gene3D" id="1.20.120.330">
    <property type="entry name" value="Nucleotidyltransferases domain 2"/>
    <property type="match status" value="2"/>
</dbReference>
<dbReference type="PANTHER" id="PTHR30621:SF0">
    <property type="entry name" value="BIFUNCTIONAL GLUTAMINE SYNTHETASE ADENYLYLTRANSFERASE_ADENYLYL-REMOVING ENZYME"/>
    <property type="match status" value="1"/>
</dbReference>
<evidence type="ECO:0000256" key="4">
    <source>
        <dbReference type="ARBA" id="ARBA00022840"/>
    </source>
</evidence>
<keyword evidence="3" id="KW-0547">Nucleotide-binding</keyword>
<keyword evidence="5" id="KW-0460">Magnesium</keyword>
<evidence type="ECO:0000256" key="6">
    <source>
        <dbReference type="ARBA" id="ARBA00023268"/>
    </source>
</evidence>
<dbReference type="NCBIfam" id="NF010706">
    <property type="entry name" value="PRK14108.1"/>
    <property type="match status" value="1"/>
</dbReference>
<evidence type="ECO:0000256" key="2">
    <source>
        <dbReference type="ARBA" id="ARBA00022695"/>
    </source>
</evidence>
<protein>
    <submittedName>
        <fullName evidence="9">Bifunctional [glutamine synthetase] adenylyltransferase/[glutamine synthetase]-adenylyl-L-tyrosine phosphorylase</fullName>
        <ecNumber evidence="9">2.7.7.89</ecNumber>
    </submittedName>
</protein>
<evidence type="ECO:0000256" key="5">
    <source>
        <dbReference type="ARBA" id="ARBA00022842"/>
    </source>
</evidence>
<dbReference type="Pfam" id="PF08335">
    <property type="entry name" value="GlnD_UR_UTase"/>
    <property type="match status" value="1"/>
</dbReference>
<evidence type="ECO:0000313" key="9">
    <source>
        <dbReference type="EMBL" id="MFC3713394.1"/>
    </source>
</evidence>
<dbReference type="InterPro" id="IPR005190">
    <property type="entry name" value="GlnE_rpt_dom"/>
</dbReference>
<dbReference type="SUPFAM" id="SSF81301">
    <property type="entry name" value="Nucleotidyltransferase"/>
    <property type="match status" value="2"/>
</dbReference>
<evidence type="ECO:0000259" key="7">
    <source>
        <dbReference type="Pfam" id="PF03710"/>
    </source>
</evidence>
<keyword evidence="1 9" id="KW-0808">Transferase</keyword>
<dbReference type="Pfam" id="PF03710">
    <property type="entry name" value="GlnE"/>
    <property type="match status" value="2"/>
</dbReference>
<evidence type="ECO:0000256" key="3">
    <source>
        <dbReference type="ARBA" id="ARBA00022741"/>
    </source>
</evidence>
<dbReference type="RefSeq" id="WP_380861849.1">
    <property type="nucleotide sequence ID" value="NZ_JBHRXV010000011.1"/>
</dbReference>
<feature type="domain" description="Glutamate-ammonia ligase adenylyltransferase repeated" evidence="7">
    <location>
        <begin position="43"/>
        <end position="261"/>
    </location>
</feature>
<organism evidence="9 10">
    <name type="scientific">Sphingoaurantiacus capsulatus</name>
    <dbReference type="NCBI Taxonomy" id="1771310"/>
    <lineage>
        <taxon>Bacteria</taxon>
        <taxon>Pseudomonadati</taxon>
        <taxon>Pseudomonadota</taxon>
        <taxon>Alphaproteobacteria</taxon>
        <taxon>Sphingomonadales</taxon>
        <taxon>Sphingosinicellaceae</taxon>
        <taxon>Sphingoaurantiacus</taxon>
    </lineage>
</organism>
<reference evidence="10" key="1">
    <citation type="journal article" date="2019" name="Int. J. Syst. Evol. Microbiol.">
        <title>The Global Catalogue of Microorganisms (GCM) 10K type strain sequencing project: providing services to taxonomists for standard genome sequencing and annotation.</title>
        <authorList>
            <consortium name="The Broad Institute Genomics Platform"/>
            <consortium name="The Broad Institute Genome Sequencing Center for Infectious Disease"/>
            <person name="Wu L."/>
            <person name="Ma J."/>
        </authorList>
    </citation>
    <scope>NUCLEOTIDE SEQUENCE [LARGE SCALE GENOMIC DNA]</scope>
    <source>
        <strain evidence="10">KCTC 42644</strain>
    </source>
</reference>
<dbReference type="SUPFAM" id="SSF81593">
    <property type="entry name" value="Nucleotidyltransferase substrate binding subunit/domain"/>
    <property type="match status" value="2"/>
</dbReference>